<evidence type="ECO:0000313" key="5">
    <source>
        <dbReference type="EMBL" id="ASM78814.1"/>
    </source>
</evidence>
<dbReference type="InterPro" id="IPR001173">
    <property type="entry name" value="Glyco_trans_2-like"/>
</dbReference>
<name>A0A221KID1_VITFI</name>
<accession>A0A221KID1</accession>
<dbReference type="Gene3D" id="3.90.550.10">
    <property type="entry name" value="Spore Coat Polysaccharide Biosynthesis Protein SpsA, Chain A"/>
    <property type="match status" value="1"/>
</dbReference>
<dbReference type="InterPro" id="IPR029044">
    <property type="entry name" value="Nucleotide-diphossugar_trans"/>
</dbReference>
<dbReference type="OrthoDB" id="9781367at2"/>
<organism evidence="5 6">
    <name type="scientific">Vitreoscilla filiformis</name>
    <dbReference type="NCBI Taxonomy" id="63"/>
    <lineage>
        <taxon>Bacteria</taxon>
        <taxon>Pseudomonadati</taxon>
        <taxon>Pseudomonadota</taxon>
        <taxon>Betaproteobacteria</taxon>
        <taxon>Neisseriales</taxon>
        <taxon>Neisseriaceae</taxon>
        <taxon>Vitreoscilla</taxon>
    </lineage>
</organism>
<dbReference type="AlphaFoldDB" id="A0A221KID1"/>
<dbReference type="PANTHER" id="PTHR43685:SF5">
    <property type="entry name" value="GLYCOSYLTRANSFERASE EPSE-RELATED"/>
    <property type="match status" value="1"/>
</dbReference>
<feature type="domain" description="Glycosyltransferase 2-like" evidence="4">
    <location>
        <begin position="6"/>
        <end position="115"/>
    </location>
</feature>
<dbReference type="RefSeq" id="WP_089417689.1">
    <property type="nucleotide sequence ID" value="NZ_CP022423.1"/>
</dbReference>
<sequence>MASVDILLATYNGAAHVREQIASLQRQTFTDWRLLVRDDGSRDATPALIEQLAQADDRIVVVRDTLGNLGFNGNFHALLRLSQSPWAMFCDQDDAWLPHKIERTLAVMQAQPPQLPVLVHCDAVVSDAHLQPLHARFIGDRGRAGGLASVLLANPVQGAAMMINAPLRALMVQHVPSIPFDCQAALLAEATGRRVFIPEALLLYRQHGSNALGAAGARAEPVTNDTVPPRRRAGLMLTMGLKMAPHVRATLLPAQAHWLPGTEAILRRHEQFVRPGGSWAKLLWWWRGGYQYFRRRDRLDALLWAVGWYQAPAM</sequence>
<keyword evidence="3 5" id="KW-0808">Transferase</keyword>
<reference evidence="5 6" key="1">
    <citation type="submission" date="2017-07" db="EMBL/GenBank/DDBJ databases">
        <title>Complete Genome Sequence of the cosmetic ferment Vitreoscilla filiformis (ATCC15551).</title>
        <authorList>
            <person name="Contreras S."/>
            <person name="Sagory-Zalkind P."/>
            <person name="Blanquart H."/>
            <person name="Iltis A."/>
            <person name="Morand S.C."/>
        </authorList>
    </citation>
    <scope>NUCLEOTIDE SEQUENCE [LARGE SCALE GENOMIC DNA]</scope>
    <source>
        <strain evidence="5 6">ATCC 15551</strain>
    </source>
</reference>
<dbReference type="KEGG" id="vff:VITFI_CDS3037"/>
<evidence type="ECO:0000256" key="2">
    <source>
        <dbReference type="ARBA" id="ARBA00022676"/>
    </source>
</evidence>
<keyword evidence="6" id="KW-1185">Reference proteome</keyword>
<dbReference type="CDD" id="cd04196">
    <property type="entry name" value="GT_2_like_d"/>
    <property type="match status" value="1"/>
</dbReference>
<protein>
    <submittedName>
        <fullName evidence="5">Alpha-L-Rha alpha-1,3-L-rhamnosyltransferase</fullName>
    </submittedName>
</protein>
<dbReference type="InterPro" id="IPR050834">
    <property type="entry name" value="Glycosyltransf_2"/>
</dbReference>
<proteinExistence type="inferred from homology"/>
<keyword evidence="2" id="KW-0328">Glycosyltransferase</keyword>
<comment type="similarity">
    <text evidence="1">Belongs to the glycosyltransferase 2 family.</text>
</comment>
<evidence type="ECO:0000256" key="1">
    <source>
        <dbReference type="ARBA" id="ARBA00006739"/>
    </source>
</evidence>
<evidence type="ECO:0000256" key="3">
    <source>
        <dbReference type="ARBA" id="ARBA00022679"/>
    </source>
</evidence>
<evidence type="ECO:0000313" key="6">
    <source>
        <dbReference type="Proteomes" id="UP000199729"/>
    </source>
</evidence>
<gene>
    <name evidence="5" type="ORF">VITFI_CDS3037</name>
</gene>
<dbReference type="PANTHER" id="PTHR43685">
    <property type="entry name" value="GLYCOSYLTRANSFERASE"/>
    <property type="match status" value="1"/>
</dbReference>
<evidence type="ECO:0000259" key="4">
    <source>
        <dbReference type="Pfam" id="PF00535"/>
    </source>
</evidence>
<dbReference type="Pfam" id="PF00535">
    <property type="entry name" value="Glycos_transf_2"/>
    <property type="match status" value="1"/>
</dbReference>
<dbReference type="Proteomes" id="UP000199729">
    <property type="component" value="Chromosome"/>
</dbReference>
<dbReference type="SUPFAM" id="SSF53448">
    <property type="entry name" value="Nucleotide-diphospho-sugar transferases"/>
    <property type="match status" value="1"/>
</dbReference>
<dbReference type="GO" id="GO:0016757">
    <property type="term" value="F:glycosyltransferase activity"/>
    <property type="evidence" value="ECO:0007669"/>
    <property type="project" value="UniProtKB-KW"/>
</dbReference>
<dbReference type="EMBL" id="CP022423">
    <property type="protein sequence ID" value="ASM78814.1"/>
    <property type="molecule type" value="Genomic_DNA"/>
</dbReference>